<evidence type="ECO:0000313" key="2">
    <source>
        <dbReference type="EMBL" id="CAC5394167.1"/>
    </source>
</evidence>
<dbReference type="Pfam" id="PF17517">
    <property type="entry name" value="IgGFc_binding"/>
    <property type="match status" value="1"/>
</dbReference>
<dbReference type="EMBL" id="CACVKT020005262">
    <property type="protein sequence ID" value="CAC5394167.1"/>
    <property type="molecule type" value="Genomic_DNA"/>
</dbReference>
<dbReference type="PANTHER" id="PTHR46534:SF2">
    <property type="entry name" value="VWFD DOMAIN-CONTAINING PROTEIN"/>
    <property type="match status" value="1"/>
</dbReference>
<accession>A0A6J8CGK1</accession>
<dbReference type="PANTHER" id="PTHR46534">
    <property type="entry name" value="IGGFC_BINDING DOMAIN-CONTAINING PROTEIN"/>
    <property type="match status" value="1"/>
</dbReference>
<organism evidence="2 3">
    <name type="scientific">Mytilus coruscus</name>
    <name type="common">Sea mussel</name>
    <dbReference type="NCBI Taxonomy" id="42192"/>
    <lineage>
        <taxon>Eukaryota</taxon>
        <taxon>Metazoa</taxon>
        <taxon>Spiralia</taxon>
        <taxon>Lophotrochozoa</taxon>
        <taxon>Mollusca</taxon>
        <taxon>Bivalvia</taxon>
        <taxon>Autobranchia</taxon>
        <taxon>Pteriomorphia</taxon>
        <taxon>Mytilida</taxon>
        <taxon>Mytiloidea</taxon>
        <taxon>Mytilidae</taxon>
        <taxon>Mytilinae</taxon>
        <taxon>Mytilus</taxon>
    </lineage>
</organism>
<proteinExistence type="predicted"/>
<dbReference type="InterPro" id="IPR035234">
    <property type="entry name" value="IgGFc-bd_N"/>
</dbReference>
<gene>
    <name evidence="2" type="ORF">MCOR_28947</name>
</gene>
<dbReference type="Proteomes" id="UP000507470">
    <property type="component" value="Unassembled WGS sequence"/>
</dbReference>
<keyword evidence="3" id="KW-1185">Reference proteome</keyword>
<evidence type="ECO:0000259" key="1">
    <source>
        <dbReference type="Pfam" id="PF17517"/>
    </source>
</evidence>
<dbReference type="OrthoDB" id="6110659at2759"/>
<name>A0A6J8CGK1_MYTCO</name>
<protein>
    <recommendedName>
        <fullName evidence="1">IgGFc-binding protein N-terminal domain-containing protein</fullName>
    </recommendedName>
</protein>
<sequence length="194" mass="21698">MILPTNQLDNNFIIPTVNGRRIQVVRVSCPLTTELQIFTLHAKYNVTVQKEEFYEFEDSEVSVIKSDKGVLVMSYPKESGKLESYMMTVYGVNQYKTTYNIIVPGAVKSNSYVSMTFSSGSADGFQIDHNIVYAVTHFNNTISGITYTTVSYSISAGAHTISHRSNLCFGLWIYGESKDDSYGFPGGMTYTDYS</sequence>
<feature type="domain" description="IgGFc-binding protein N-terminal" evidence="1">
    <location>
        <begin position="1"/>
        <end position="175"/>
    </location>
</feature>
<evidence type="ECO:0000313" key="3">
    <source>
        <dbReference type="Proteomes" id="UP000507470"/>
    </source>
</evidence>
<dbReference type="AlphaFoldDB" id="A0A6J8CGK1"/>
<reference evidence="2 3" key="1">
    <citation type="submission" date="2020-06" db="EMBL/GenBank/DDBJ databases">
        <authorList>
            <person name="Li R."/>
            <person name="Bekaert M."/>
        </authorList>
    </citation>
    <scope>NUCLEOTIDE SEQUENCE [LARGE SCALE GENOMIC DNA]</scope>
    <source>
        <strain evidence="3">wild</strain>
    </source>
</reference>